<evidence type="ECO:0000313" key="2">
    <source>
        <dbReference type="Proteomes" id="UP000054783"/>
    </source>
</evidence>
<comment type="caution">
    <text evidence="1">The sequence shown here is derived from an EMBL/GenBank/DDBJ whole genome shotgun (WGS) entry which is preliminary data.</text>
</comment>
<evidence type="ECO:0000313" key="1">
    <source>
        <dbReference type="EMBL" id="KRY18592.1"/>
    </source>
</evidence>
<protein>
    <submittedName>
        <fullName evidence="1">Uncharacterized protein</fullName>
    </submittedName>
</protein>
<gene>
    <name evidence="1" type="ORF">T12_5570</name>
</gene>
<reference evidence="1 2" key="1">
    <citation type="submission" date="2015-01" db="EMBL/GenBank/DDBJ databases">
        <title>Evolution of Trichinella species and genotypes.</title>
        <authorList>
            <person name="Korhonen P.K."/>
            <person name="Edoardo P."/>
            <person name="Giuseppe L.R."/>
            <person name="Gasser R.B."/>
        </authorList>
    </citation>
    <scope>NUCLEOTIDE SEQUENCE [LARGE SCALE GENOMIC DNA]</scope>
    <source>
        <strain evidence="1">ISS2496</strain>
    </source>
</reference>
<accession>A0A0V1A0Z4</accession>
<organism evidence="1 2">
    <name type="scientific">Trichinella patagoniensis</name>
    <dbReference type="NCBI Taxonomy" id="990121"/>
    <lineage>
        <taxon>Eukaryota</taxon>
        <taxon>Metazoa</taxon>
        <taxon>Ecdysozoa</taxon>
        <taxon>Nematoda</taxon>
        <taxon>Enoplea</taxon>
        <taxon>Dorylaimia</taxon>
        <taxon>Trichinellida</taxon>
        <taxon>Trichinellidae</taxon>
        <taxon>Trichinella</taxon>
    </lineage>
</organism>
<sequence>MAGKNDQMFILLIIIKALKFVAKLFKERSKFFKMHIHLLKLDMFAKYNHIYTHNLKATKNLLHY</sequence>
<proteinExistence type="predicted"/>
<dbReference type="EMBL" id="JYDQ01000045">
    <property type="protein sequence ID" value="KRY18592.1"/>
    <property type="molecule type" value="Genomic_DNA"/>
</dbReference>
<keyword evidence="2" id="KW-1185">Reference proteome</keyword>
<name>A0A0V1A0Z4_9BILA</name>
<dbReference type="Proteomes" id="UP000054783">
    <property type="component" value="Unassembled WGS sequence"/>
</dbReference>
<dbReference type="AlphaFoldDB" id="A0A0V1A0Z4"/>